<dbReference type="AlphaFoldDB" id="A0A7U2EZQ3"/>
<feature type="transmembrane region" description="Helical" evidence="2">
    <location>
        <begin position="280"/>
        <end position="299"/>
    </location>
</feature>
<keyword evidence="5" id="KW-1185">Reference proteome</keyword>
<keyword evidence="2" id="KW-0812">Transmembrane</keyword>
<dbReference type="InterPro" id="IPR046529">
    <property type="entry name" value="DUF6594"/>
</dbReference>
<dbReference type="RefSeq" id="XP_001795907.1">
    <property type="nucleotide sequence ID" value="XM_001795855.1"/>
</dbReference>
<accession>A0A7U2EZQ3</accession>
<dbReference type="PANTHER" id="PTHR34502:SF5">
    <property type="entry name" value="DUF6594 DOMAIN-CONTAINING PROTEIN"/>
    <property type="match status" value="1"/>
</dbReference>
<reference evidence="5" key="1">
    <citation type="journal article" date="2021" name="BMC Genomics">
        <title>Chromosome-level genome assembly and manually-curated proteome of model necrotroph Parastagonospora nodorum Sn15 reveals a genome-wide trove of candidate effector homologs, and redundancy of virulence-related functions within an accessory chromosome.</title>
        <authorList>
            <person name="Bertazzoni S."/>
            <person name="Jones D.A.B."/>
            <person name="Phan H.T."/>
            <person name="Tan K.-C."/>
            <person name="Hane J.K."/>
        </authorList>
    </citation>
    <scope>NUCLEOTIDE SEQUENCE [LARGE SCALE GENOMIC DNA]</scope>
    <source>
        <strain evidence="5">SN15 / ATCC MYA-4574 / FGSC 10173)</strain>
    </source>
</reference>
<keyword evidence="2" id="KW-0472">Membrane</keyword>
<dbReference type="OMA" id="YINDMAS"/>
<evidence type="ECO:0000313" key="4">
    <source>
        <dbReference type="EMBL" id="QRC95856.1"/>
    </source>
</evidence>
<keyword evidence="2" id="KW-1133">Transmembrane helix</keyword>
<feature type="region of interest" description="Disordered" evidence="1">
    <location>
        <begin position="1"/>
        <end position="21"/>
    </location>
</feature>
<organism evidence="4 5">
    <name type="scientific">Phaeosphaeria nodorum (strain SN15 / ATCC MYA-4574 / FGSC 10173)</name>
    <name type="common">Glume blotch fungus</name>
    <name type="synonym">Parastagonospora nodorum</name>
    <dbReference type="NCBI Taxonomy" id="321614"/>
    <lineage>
        <taxon>Eukaryota</taxon>
        <taxon>Fungi</taxon>
        <taxon>Dikarya</taxon>
        <taxon>Ascomycota</taxon>
        <taxon>Pezizomycotina</taxon>
        <taxon>Dothideomycetes</taxon>
        <taxon>Pleosporomycetidae</taxon>
        <taxon>Pleosporales</taxon>
        <taxon>Pleosporineae</taxon>
        <taxon>Phaeosphaeriaceae</taxon>
        <taxon>Parastagonospora</taxon>
    </lineage>
</organism>
<dbReference type="PANTHER" id="PTHR34502">
    <property type="entry name" value="DUF6594 DOMAIN-CONTAINING PROTEIN-RELATED"/>
    <property type="match status" value="1"/>
</dbReference>
<protein>
    <recommendedName>
        <fullName evidence="3">DUF6594 domain-containing protein</fullName>
    </recommendedName>
</protein>
<feature type="transmembrane region" description="Helical" evidence="2">
    <location>
        <begin position="247"/>
        <end position="268"/>
    </location>
</feature>
<dbReference type="VEuPathDB" id="FungiDB:JI435_055020"/>
<dbReference type="Pfam" id="PF20237">
    <property type="entry name" value="DUF6594"/>
    <property type="match status" value="1"/>
</dbReference>
<gene>
    <name evidence="4" type="ORF">JI435_055020</name>
</gene>
<feature type="compositionally biased region" description="Low complexity" evidence="1">
    <location>
        <begin position="1"/>
        <end position="19"/>
    </location>
</feature>
<proteinExistence type="predicted"/>
<evidence type="ECO:0000256" key="1">
    <source>
        <dbReference type="SAM" id="MobiDB-lite"/>
    </source>
</evidence>
<evidence type="ECO:0000259" key="3">
    <source>
        <dbReference type="Pfam" id="PF20237"/>
    </source>
</evidence>
<dbReference type="EMBL" id="CP069028">
    <property type="protein sequence ID" value="QRC95856.1"/>
    <property type="molecule type" value="Genomic_DNA"/>
</dbReference>
<dbReference type="OrthoDB" id="5342093at2759"/>
<evidence type="ECO:0000256" key="2">
    <source>
        <dbReference type="SAM" id="Phobius"/>
    </source>
</evidence>
<sequence>MVEMDTTLTQTSTTELPRTVPASLEDTTAPLPQSTPHQLDAFVPGYPKIAARMSLIPETAMFRRFGALNARNLLYLQGDLARIEEELVKLEWSDSQSDTGKKAYYASSSKLLGNASVSRDGDVRQRELVERMSDTLCRYNQAIIHQRTILEMSTPDPADVQNMRCFYDSAMMNHGNTLIGADRDVWGTVLAQNSHSPELVVLRPREGVDPFSRALSRYAVPLWEMFAPARWKKPNPRLGVISVREDYVFMTTRWVTGFVAAVMPVLSIEVLKRMEGVEERLLAMAGFSLLMAVCLMSLTEAKRKDVFLVVMVFATMQAIFVDHVPGCLNEHI</sequence>
<dbReference type="KEGG" id="pno:SNOG_05502"/>
<evidence type="ECO:0000313" key="5">
    <source>
        <dbReference type="Proteomes" id="UP000663193"/>
    </source>
</evidence>
<feature type="domain" description="DUF6594" evidence="3">
    <location>
        <begin position="46"/>
        <end position="317"/>
    </location>
</feature>
<name>A0A7U2EZQ3_PHANO</name>
<feature type="transmembrane region" description="Helical" evidence="2">
    <location>
        <begin position="306"/>
        <end position="324"/>
    </location>
</feature>
<dbReference type="Proteomes" id="UP000663193">
    <property type="component" value="Chromosome 6"/>
</dbReference>